<reference evidence="1 2" key="1">
    <citation type="journal article" date="2021" name="Elife">
        <title>Chloroplast acquisition without the gene transfer in kleptoplastic sea slugs, Plakobranchus ocellatus.</title>
        <authorList>
            <person name="Maeda T."/>
            <person name="Takahashi S."/>
            <person name="Yoshida T."/>
            <person name="Shimamura S."/>
            <person name="Takaki Y."/>
            <person name="Nagai Y."/>
            <person name="Toyoda A."/>
            <person name="Suzuki Y."/>
            <person name="Arimoto A."/>
            <person name="Ishii H."/>
            <person name="Satoh N."/>
            <person name="Nishiyama T."/>
            <person name="Hasebe M."/>
            <person name="Maruyama T."/>
            <person name="Minagawa J."/>
            <person name="Obokata J."/>
            <person name="Shigenobu S."/>
        </authorList>
    </citation>
    <scope>NUCLEOTIDE SEQUENCE [LARGE SCALE GENOMIC DNA]</scope>
</reference>
<organism evidence="1 2">
    <name type="scientific">Elysia marginata</name>
    <dbReference type="NCBI Taxonomy" id="1093978"/>
    <lineage>
        <taxon>Eukaryota</taxon>
        <taxon>Metazoa</taxon>
        <taxon>Spiralia</taxon>
        <taxon>Lophotrochozoa</taxon>
        <taxon>Mollusca</taxon>
        <taxon>Gastropoda</taxon>
        <taxon>Heterobranchia</taxon>
        <taxon>Euthyneura</taxon>
        <taxon>Panpulmonata</taxon>
        <taxon>Sacoglossa</taxon>
        <taxon>Placobranchoidea</taxon>
        <taxon>Plakobranchidae</taxon>
        <taxon>Elysia</taxon>
    </lineage>
</organism>
<protein>
    <submittedName>
        <fullName evidence="1">Uncharacterized protein</fullName>
    </submittedName>
</protein>
<name>A0AAV4IX05_9GAST</name>
<gene>
    <name evidence="1" type="ORF">ElyMa_006712500</name>
</gene>
<dbReference type="Proteomes" id="UP000762676">
    <property type="component" value="Unassembled WGS sequence"/>
</dbReference>
<proteinExistence type="predicted"/>
<sequence>MSKGSSNPKALNNDVMSIARPRASGVVSSHQGLPLRVGEKSSPSIFLDKGQLEKQTLGTTGQELYFMEKEYDHEQRELLVIQNIKTSSLASPVTFDKLAIVTEATLSLQILYKYDVNQSMKKVKTTSEQAEKEGHFSMIFLALMTL</sequence>
<accession>A0AAV4IX05</accession>
<evidence type="ECO:0000313" key="2">
    <source>
        <dbReference type="Proteomes" id="UP000762676"/>
    </source>
</evidence>
<dbReference type="EMBL" id="BMAT01013435">
    <property type="protein sequence ID" value="GFS13041.1"/>
    <property type="molecule type" value="Genomic_DNA"/>
</dbReference>
<dbReference type="AlphaFoldDB" id="A0AAV4IX05"/>
<comment type="caution">
    <text evidence="1">The sequence shown here is derived from an EMBL/GenBank/DDBJ whole genome shotgun (WGS) entry which is preliminary data.</text>
</comment>
<keyword evidence="2" id="KW-1185">Reference proteome</keyword>
<evidence type="ECO:0000313" key="1">
    <source>
        <dbReference type="EMBL" id="GFS13041.1"/>
    </source>
</evidence>